<reference evidence="7 8" key="1">
    <citation type="submission" date="2019-07" db="EMBL/GenBank/DDBJ databases">
        <title>Complete Genome Sequence of Leptotrichia wadei Strain JMUB3936.</title>
        <authorList>
            <person name="Watanabe S."/>
            <person name="Cui L."/>
        </authorList>
    </citation>
    <scope>NUCLEOTIDE SEQUENCE [LARGE SCALE GENOMIC DNA]</scope>
    <source>
        <strain evidence="7 8">JMUB3936</strain>
    </source>
</reference>
<dbReference type="PROSITE" id="PS50926">
    <property type="entry name" value="TRAM"/>
    <property type="match status" value="1"/>
</dbReference>
<dbReference type="PROSITE" id="PS01230">
    <property type="entry name" value="TRMA_1"/>
    <property type="match status" value="1"/>
</dbReference>
<evidence type="ECO:0000313" key="7">
    <source>
        <dbReference type="EMBL" id="BBM55013.1"/>
    </source>
</evidence>
<protein>
    <submittedName>
        <fullName evidence="7">TrmA family RNA methyltransferase</fullName>
    </submittedName>
</protein>
<dbReference type="InterPro" id="IPR030390">
    <property type="entry name" value="MeTrfase_TrmA_AS"/>
</dbReference>
<feature type="binding site" evidence="4">
    <location>
        <position position="355"/>
    </location>
    <ligand>
        <name>S-adenosyl-L-methionine</name>
        <dbReference type="ChEBI" id="CHEBI:59789"/>
    </ligand>
</feature>
<dbReference type="Gene3D" id="3.40.50.150">
    <property type="entry name" value="Vaccinia Virus protein VP39"/>
    <property type="match status" value="1"/>
</dbReference>
<dbReference type="InterPro" id="IPR002792">
    <property type="entry name" value="TRAM_dom"/>
</dbReference>
<dbReference type="NCBIfam" id="TIGR00479">
    <property type="entry name" value="rumA"/>
    <property type="match status" value="1"/>
</dbReference>
<proteinExistence type="inferred from homology"/>
<evidence type="ECO:0000256" key="1">
    <source>
        <dbReference type="ARBA" id="ARBA00022603"/>
    </source>
</evidence>
<evidence type="ECO:0000256" key="5">
    <source>
        <dbReference type="PROSITE-ProRule" id="PRU10015"/>
    </source>
</evidence>
<dbReference type="AlphaFoldDB" id="A0A510KXU1"/>
<dbReference type="SUPFAM" id="SSF50249">
    <property type="entry name" value="Nucleic acid-binding proteins"/>
    <property type="match status" value="1"/>
</dbReference>
<feature type="binding site" evidence="4">
    <location>
        <position position="334"/>
    </location>
    <ligand>
        <name>S-adenosyl-L-methionine</name>
        <dbReference type="ChEBI" id="CHEBI:59789"/>
    </ligand>
</feature>
<dbReference type="CDD" id="cd02440">
    <property type="entry name" value="AdoMet_MTases"/>
    <property type="match status" value="1"/>
</dbReference>
<feature type="domain" description="TRAM" evidence="6">
    <location>
        <begin position="7"/>
        <end position="65"/>
    </location>
</feature>
<evidence type="ECO:0000259" key="6">
    <source>
        <dbReference type="PROSITE" id="PS50926"/>
    </source>
</evidence>
<gene>
    <name evidence="7" type="ORF">JMUB3936_1297</name>
</gene>
<dbReference type="Pfam" id="PF05958">
    <property type="entry name" value="tRNA_U5-meth_tr"/>
    <property type="match status" value="1"/>
</dbReference>
<sequence>MNKIKNNYEVGQKLEIEIEKIVFGGEGLGRIDGFTVFVPMSVPGDKLEIDIISVKKSYARGLITRIIEPSKDRIEDLSKISFEDFDGCDFGMLKYEKQLEYKDKMLEEVLTKISGIDLENVQVGKIIGSDEKVNYRNKTAEPFFKKDGIIQTGFYSRKSHNVFLAKENLLKSEIAKMIIDKFLQKVNSFSGTKKEFKVFNEINNTGFLKQIMVRNNEKNEVMIIVIVNKNSQYNQLSKVLEEMYDENECIKSVYISVKTEQNNVILGKNIHLFGSQYLEEEMEGLKFKIYPNSFFQINKKQALKLYDTAIEFLNEEKNNKNNGKIYEKTVIDAFSGTGTIAMMLSKNIKKVIGIESVESSTLAAKLTSYENSIQNVEFVNGKVEKELPKILKRENIGAIVFDPPRRGIEESALKSVIQNKIEKIVYISCNPATFARDVKILTENGYVLKKITPVDMFPQTAHIEVVGLLEKL</sequence>
<dbReference type="OrthoDB" id="9804590at2"/>
<dbReference type="PROSITE" id="PS51687">
    <property type="entry name" value="SAM_MT_RNA_M5U"/>
    <property type="match status" value="1"/>
</dbReference>
<name>A0A510KXU1_9FUSO</name>
<dbReference type="SUPFAM" id="SSF53335">
    <property type="entry name" value="S-adenosyl-L-methionine-dependent methyltransferases"/>
    <property type="match status" value="1"/>
</dbReference>
<dbReference type="RefSeq" id="WP_147003744.1">
    <property type="nucleotide sequence ID" value="NZ_AP019841.1"/>
</dbReference>
<dbReference type="InterPro" id="IPR010280">
    <property type="entry name" value="U5_MeTrfase_fam"/>
</dbReference>
<dbReference type="PANTHER" id="PTHR11061:SF30">
    <property type="entry name" value="TRNA (URACIL(54)-C(5))-METHYLTRANSFERASE"/>
    <property type="match status" value="1"/>
</dbReference>
<evidence type="ECO:0000256" key="2">
    <source>
        <dbReference type="ARBA" id="ARBA00022679"/>
    </source>
</evidence>
<feature type="binding site" evidence="4">
    <location>
        <position position="296"/>
    </location>
    <ligand>
        <name>S-adenosyl-L-methionine</name>
        <dbReference type="ChEBI" id="CHEBI:59789"/>
    </ligand>
</feature>
<dbReference type="EMBL" id="AP019841">
    <property type="protein sequence ID" value="BBM55013.1"/>
    <property type="molecule type" value="Genomic_DNA"/>
</dbReference>
<organism evidence="7 8">
    <name type="scientific">Leptotrichia wadei</name>
    <dbReference type="NCBI Taxonomy" id="157687"/>
    <lineage>
        <taxon>Bacteria</taxon>
        <taxon>Fusobacteriati</taxon>
        <taxon>Fusobacteriota</taxon>
        <taxon>Fusobacteriia</taxon>
        <taxon>Fusobacteriales</taxon>
        <taxon>Leptotrichiaceae</taxon>
        <taxon>Leptotrichia</taxon>
    </lineage>
</organism>
<dbReference type="Gene3D" id="2.40.50.140">
    <property type="entry name" value="Nucleic acid-binding proteins"/>
    <property type="match status" value="1"/>
</dbReference>
<comment type="similarity">
    <text evidence="4">Belongs to the class I-like SAM-binding methyltransferase superfamily. RNA M5U methyltransferase family.</text>
</comment>
<dbReference type="Proteomes" id="UP000321944">
    <property type="component" value="Chromosome"/>
</dbReference>
<accession>A0A510KXU1</accession>
<evidence type="ECO:0000313" key="8">
    <source>
        <dbReference type="Proteomes" id="UP000321944"/>
    </source>
</evidence>
<dbReference type="InterPro" id="IPR030391">
    <property type="entry name" value="MeTrfase_TrmA_CS"/>
</dbReference>
<dbReference type="InterPro" id="IPR029063">
    <property type="entry name" value="SAM-dependent_MTases_sf"/>
</dbReference>
<feature type="active site" description="Nucleophile" evidence="4">
    <location>
        <position position="429"/>
    </location>
</feature>
<keyword evidence="3 4" id="KW-0949">S-adenosyl-L-methionine</keyword>
<dbReference type="PANTHER" id="PTHR11061">
    <property type="entry name" value="RNA M5U METHYLTRANSFERASE"/>
    <property type="match status" value="1"/>
</dbReference>
<feature type="binding site" evidence="4">
    <location>
        <position position="402"/>
    </location>
    <ligand>
        <name>S-adenosyl-L-methionine</name>
        <dbReference type="ChEBI" id="CHEBI:59789"/>
    </ligand>
</feature>
<dbReference type="InterPro" id="IPR012340">
    <property type="entry name" value="NA-bd_OB-fold"/>
</dbReference>
<dbReference type="GO" id="GO:0070475">
    <property type="term" value="P:rRNA base methylation"/>
    <property type="evidence" value="ECO:0007669"/>
    <property type="project" value="TreeGrafter"/>
</dbReference>
<dbReference type="GO" id="GO:0070041">
    <property type="term" value="F:rRNA (uridine-C5-)-methyltransferase activity"/>
    <property type="evidence" value="ECO:0007669"/>
    <property type="project" value="TreeGrafter"/>
</dbReference>
<evidence type="ECO:0000256" key="4">
    <source>
        <dbReference type="PROSITE-ProRule" id="PRU01024"/>
    </source>
</evidence>
<keyword evidence="2 4" id="KW-0808">Transferase</keyword>
<keyword evidence="1 4" id="KW-0489">Methyltransferase</keyword>
<feature type="active site" evidence="5">
    <location>
        <position position="429"/>
    </location>
</feature>
<evidence type="ECO:0000256" key="3">
    <source>
        <dbReference type="ARBA" id="ARBA00022691"/>
    </source>
</evidence>
<dbReference type="Gene3D" id="2.40.50.1070">
    <property type="match status" value="1"/>
</dbReference>
<dbReference type="PROSITE" id="PS01231">
    <property type="entry name" value="TRMA_2"/>
    <property type="match status" value="1"/>
</dbReference>
<dbReference type="Pfam" id="PF01938">
    <property type="entry name" value="TRAM"/>
    <property type="match status" value="1"/>
</dbReference>